<evidence type="ECO:0000313" key="2">
    <source>
        <dbReference type="Proteomes" id="UP000613401"/>
    </source>
</evidence>
<gene>
    <name evidence="1" type="ORF">GCG54_00015380</name>
</gene>
<protein>
    <submittedName>
        <fullName evidence="1">Uncharacterized protein</fullName>
    </submittedName>
</protein>
<keyword evidence="2" id="KW-1185">Reference proteome</keyword>
<proteinExistence type="predicted"/>
<reference evidence="1" key="2">
    <citation type="submission" date="2020-03" db="EMBL/GenBank/DDBJ databases">
        <authorList>
            <person name="Fu F.-F."/>
            <person name="Chen J."/>
        </authorList>
    </citation>
    <scope>NUCLEOTIDE SEQUENCE</scope>
    <source>
        <strain evidence="1">Lc1</strain>
    </source>
</reference>
<evidence type="ECO:0000313" key="1">
    <source>
        <dbReference type="EMBL" id="KAF3807995.1"/>
    </source>
</evidence>
<dbReference type="RefSeq" id="XP_045267154.1">
    <property type="nucleotide sequence ID" value="XM_045415172.1"/>
</dbReference>
<dbReference type="Proteomes" id="UP000613401">
    <property type="component" value="Unassembled WGS sequence"/>
</dbReference>
<dbReference type="InterPro" id="IPR036388">
    <property type="entry name" value="WH-like_DNA-bd_sf"/>
</dbReference>
<dbReference type="GeneID" id="69022484"/>
<dbReference type="EMBL" id="WVTB01000025">
    <property type="protein sequence ID" value="KAF3807995.1"/>
    <property type="molecule type" value="Genomic_DNA"/>
</dbReference>
<sequence length="194" mass="21708">MAGASSPTTITKVAEVGGTTCAEFILIALRSSKTKQMGLRELYKWFETNTDRGTRKGRRNSVRSHLCVNKVCRCLQESDATWPLLILDDKALERVEGKVKTRRQLHSLRWGMLSNELSYMAETKRVDRVLGSCLFSATHLASLLCHAAKHISDLDSPIASDLPADLTRFLTYYDSVEDLKQFAVPIIASSFILN</sequence>
<name>A0A8H4FMX1_COLGL</name>
<reference evidence="1" key="1">
    <citation type="journal article" date="2020" name="Phytopathology">
        <title>Genome sequence and comparative analysis of Colletotrichum gloeosporioides isolated from Liriodendron leaves.</title>
        <authorList>
            <person name="Fu F.F."/>
            <person name="Hao Z."/>
            <person name="Wang P."/>
            <person name="Lu Y."/>
            <person name="Xue L.J."/>
            <person name="Wei G."/>
            <person name="Tian Y."/>
            <person name="Baishi H."/>
            <person name="Xu H."/>
            <person name="Shi J."/>
            <person name="Cheng T."/>
            <person name="Wang G."/>
            <person name="Yi Y."/>
            <person name="Chen J."/>
        </authorList>
    </citation>
    <scope>NUCLEOTIDE SEQUENCE</scope>
    <source>
        <strain evidence="1">Lc1</strain>
    </source>
</reference>
<dbReference type="Gene3D" id="1.10.10.10">
    <property type="entry name" value="Winged helix-like DNA-binding domain superfamily/Winged helix DNA-binding domain"/>
    <property type="match status" value="1"/>
</dbReference>
<dbReference type="SUPFAM" id="SSF46785">
    <property type="entry name" value="Winged helix' DNA-binding domain"/>
    <property type="match status" value="1"/>
</dbReference>
<dbReference type="AlphaFoldDB" id="A0A8H4FMX1"/>
<organism evidence="1 2">
    <name type="scientific">Colletotrichum gloeosporioides</name>
    <name type="common">Anthracnose fungus</name>
    <name type="synonym">Glomerella cingulata</name>
    <dbReference type="NCBI Taxonomy" id="474922"/>
    <lineage>
        <taxon>Eukaryota</taxon>
        <taxon>Fungi</taxon>
        <taxon>Dikarya</taxon>
        <taxon>Ascomycota</taxon>
        <taxon>Pezizomycotina</taxon>
        <taxon>Sordariomycetes</taxon>
        <taxon>Hypocreomycetidae</taxon>
        <taxon>Glomerellales</taxon>
        <taxon>Glomerellaceae</taxon>
        <taxon>Colletotrichum</taxon>
        <taxon>Colletotrichum gloeosporioides species complex</taxon>
    </lineage>
</organism>
<accession>A0A8H4FMX1</accession>
<dbReference type="InterPro" id="IPR036390">
    <property type="entry name" value="WH_DNA-bd_sf"/>
</dbReference>
<comment type="caution">
    <text evidence="1">The sequence shown here is derived from an EMBL/GenBank/DDBJ whole genome shotgun (WGS) entry which is preliminary data.</text>
</comment>